<sequence>MGTKNKIAIVTGGSRGMGRDMVLNLAKKGSNIIFTYHSNKTAAHSLIAEVKALGQSAIALKLDVSNLSTFDTYVEQVKQHLEQEGVTNFDYLVNNAGTGMFQFFATTTESQFDEMLNVHFKGVFFLTQKLLPIMNDGGRIVNISTGLTRSTVPGVSAYACMKGAVEVLTKYLAKELGGRKITINTVAPGPIATDFGGGGNKNPEVQKSFVSITALGRVGVPEDVGATVAYLCSDEAGWITGQRIEISGGMAL</sequence>
<protein>
    <submittedName>
        <fullName evidence="4">SDR family oxidoreductase</fullName>
    </submittedName>
</protein>
<dbReference type="FunFam" id="3.40.50.720:FF:000374">
    <property type="entry name" value="3-oxoacyl-(Acyl-carrier-protein) reductase"/>
    <property type="match status" value="1"/>
</dbReference>
<dbReference type="Gene3D" id="3.40.50.720">
    <property type="entry name" value="NAD(P)-binding Rossmann-like Domain"/>
    <property type="match status" value="1"/>
</dbReference>
<reference evidence="4 5" key="1">
    <citation type="submission" date="2020-05" db="EMBL/GenBank/DDBJ databases">
        <title>Genome sequencing of Spirosoma sp. TS118.</title>
        <authorList>
            <person name="Lee J.-H."/>
            <person name="Jeong S."/>
            <person name="Zhao L."/>
            <person name="Jung J.-H."/>
            <person name="Kim M.-K."/>
            <person name="Lim S."/>
        </authorList>
    </citation>
    <scope>NUCLEOTIDE SEQUENCE [LARGE SCALE GENOMIC DNA]</scope>
    <source>
        <strain evidence="4 5">TS118</strain>
    </source>
</reference>
<accession>A0A6M5Y9K5</accession>
<dbReference type="Proteomes" id="UP000502756">
    <property type="component" value="Chromosome"/>
</dbReference>
<gene>
    <name evidence="4" type="ORF">HNV11_08925</name>
</gene>
<dbReference type="PRINTS" id="PR00080">
    <property type="entry name" value="SDRFAMILY"/>
</dbReference>
<organism evidence="4 5">
    <name type="scientific">Spirosoma taeanense</name>
    <dbReference type="NCBI Taxonomy" id="2735870"/>
    <lineage>
        <taxon>Bacteria</taxon>
        <taxon>Pseudomonadati</taxon>
        <taxon>Bacteroidota</taxon>
        <taxon>Cytophagia</taxon>
        <taxon>Cytophagales</taxon>
        <taxon>Cytophagaceae</taxon>
        <taxon>Spirosoma</taxon>
    </lineage>
</organism>
<keyword evidence="2" id="KW-0521">NADP</keyword>
<dbReference type="InterPro" id="IPR036291">
    <property type="entry name" value="NAD(P)-bd_dom_sf"/>
</dbReference>
<dbReference type="Pfam" id="PF13561">
    <property type="entry name" value="adh_short_C2"/>
    <property type="match status" value="1"/>
</dbReference>
<keyword evidence="5" id="KW-1185">Reference proteome</keyword>
<dbReference type="AlphaFoldDB" id="A0A6M5Y9K5"/>
<dbReference type="PANTHER" id="PTHR43639:SF1">
    <property type="entry name" value="SHORT-CHAIN DEHYDROGENASE_REDUCTASE FAMILY PROTEIN"/>
    <property type="match status" value="1"/>
</dbReference>
<comment type="similarity">
    <text evidence="1">Belongs to the short-chain dehydrogenases/reductases (SDR) family.</text>
</comment>
<evidence type="ECO:0000313" key="4">
    <source>
        <dbReference type="EMBL" id="QJW89492.1"/>
    </source>
</evidence>
<name>A0A6M5Y9K5_9BACT</name>
<dbReference type="RefSeq" id="WP_171739331.1">
    <property type="nucleotide sequence ID" value="NZ_CP053435.1"/>
</dbReference>
<dbReference type="EMBL" id="CP053435">
    <property type="protein sequence ID" value="QJW89492.1"/>
    <property type="molecule type" value="Genomic_DNA"/>
</dbReference>
<dbReference type="GO" id="GO:0016491">
    <property type="term" value="F:oxidoreductase activity"/>
    <property type="evidence" value="ECO:0007669"/>
    <property type="project" value="UniProtKB-KW"/>
</dbReference>
<evidence type="ECO:0000256" key="1">
    <source>
        <dbReference type="ARBA" id="ARBA00006484"/>
    </source>
</evidence>
<dbReference type="KEGG" id="stae:HNV11_08925"/>
<keyword evidence="3" id="KW-0560">Oxidoreductase</keyword>
<evidence type="ECO:0000256" key="3">
    <source>
        <dbReference type="ARBA" id="ARBA00023002"/>
    </source>
</evidence>
<dbReference type="PANTHER" id="PTHR43639">
    <property type="entry name" value="OXIDOREDUCTASE, SHORT-CHAIN DEHYDROGENASE/REDUCTASE FAMILY (AFU_ORTHOLOGUE AFUA_5G02870)"/>
    <property type="match status" value="1"/>
</dbReference>
<dbReference type="InterPro" id="IPR002347">
    <property type="entry name" value="SDR_fam"/>
</dbReference>
<proteinExistence type="inferred from homology"/>
<evidence type="ECO:0000313" key="5">
    <source>
        <dbReference type="Proteomes" id="UP000502756"/>
    </source>
</evidence>
<dbReference type="SUPFAM" id="SSF51735">
    <property type="entry name" value="NAD(P)-binding Rossmann-fold domains"/>
    <property type="match status" value="1"/>
</dbReference>
<evidence type="ECO:0000256" key="2">
    <source>
        <dbReference type="ARBA" id="ARBA00022857"/>
    </source>
</evidence>
<dbReference type="PRINTS" id="PR00081">
    <property type="entry name" value="GDHRDH"/>
</dbReference>